<dbReference type="SUPFAM" id="SSF48452">
    <property type="entry name" value="TPR-like"/>
    <property type="match status" value="2"/>
</dbReference>
<protein>
    <submittedName>
        <fullName evidence="4">Tetratricopeptide repeat protein</fullName>
    </submittedName>
</protein>
<dbReference type="PROSITE" id="PS50293">
    <property type="entry name" value="TPR_REGION"/>
    <property type="match status" value="1"/>
</dbReference>
<sequence length="696" mass="77069">MKRHHWIHGGRRADRARALSGMNLPPVLAVLDAHRRRRGPYTAAGTLLRQIIDHALQLDPGIGPRHFNEIAIAAPELAHRVPPVLAAFEWSLDREEKTRYYSRLHTFNLANGLAALLRDHLRALGGGPRTLVLENLDEADVTDQEFVAVLLRRTDLPDLTVVACTGTAQVTDPPGELPISLVRELDRCAQARAVTASENIDDGELEEFVEGCCLDDAPGPVARYARLSDEERAALHSAALESVLSAVHEEGEISLGLGAALFHAERAGDERLVNLLREAVRRCREFGLYSAAVELGRRGVSLVDPVADEDVWWEFTHAVAVCLSSLARADEAAEQFQEAAVRSQKHGVHSNITYGMAMLYARYYPEPRRDPRLARMWMNMHIVLTRQVEDPAKRAFESVFAHNGLALIEVREKQPEVALRLLEEGMSRLDAELEPGQYRLHRIVLRYNRAQVLMMSDRTEEALQEYWAVAEADPEFYEHYFQIGNLLRRLGRPAEAVDAYRTALAKSPPFPEAHYNIGDAELTQGRVQPALESFAEAVELDPTRLEAHVSYIELLVEVGRLDAARAALDRALTEIPARPELLTLKAQILSSGAAARQCLDEALHADPRYPQAWAVRAELAYQEGDLAGALADFDAAVALDDQPSFRFNRGVVHQDSGNLTEAAADFAAVLESSADDEALERLHQCTQPSGSVAHAG</sequence>
<name>A0A9X1NNY4_9ACTN</name>
<dbReference type="AlphaFoldDB" id="A0A9X1NNY4"/>
<evidence type="ECO:0000256" key="1">
    <source>
        <dbReference type="ARBA" id="ARBA00022737"/>
    </source>
</evidence>
<keyword evidence="1" id="KW-0677">Repeat</keyword>
<feature type="repeat" description="TPR" evidence="3">
    <location>
        <begin position="477"/>
        <end position="510"/>
    </location>
</feature>
<dbReference type="Gene3D" id="1.25.40.10">
    <property type="entry name" value="Tetratricopeptide repeat domain"/>
    <property type="match status" value="2"/>
</dbReference>
<organism evidence="4 5">
    <name type="scientific">Kineosporia babensis</name>
    <dbReference type="NCBI Taxonomy" id="499548"/>
    <lineage>
        <taxon>Bacteria</taxon>
        <taxon>Bacillati</taxon>
        <taxon>Actinomycetota</taxon>
        <taxon>Actinomycetes</taxon>
        <taxon>Kineosporiales</taxon>
        <taxon>Kineosporiaceae</taxon>
        <taxon>Kineosporia</taxon>
    </lineage>
</organism>
<dbReference type="EMBL" id="JAJOMB010000037">
    <property type="protein sequence ID" value="MCD5316954.1"/>
    <property type="molecule type" value="Genomic_DNA"/>
</dbReference>
<dbReference type="PROSITE" id="PS50005">
    <property type="entry name" value="TPR"/>
    <property type="match status" value="2"/>
</dbReference>
<proteinExistence type="predicted"/>
<reference evidence="4" key="1">
    <citation type="submission" date="2021-11" db="EMBL/GenBank/DDBJ databases">
        <title>Streptomyces corallinus and Kineosporia corallina sp. nov., two new coral-derived marine actinobacteria.</title>
        <authorList>
            <person name="Buangrab K."/>
            <person name="Sutthacheep M."/>
            <person name="Yeemin T."/>
            <person name="Harunari E."/>
            <person name="Igarashi Y."/>
            <person name="Sripreechasak P."/>
            <person name="Kanchanasin P."/>
            <person name="Tanasupawat S."/>
            <person name="Phongsopitanun W."/>
        </authorList>
    </citation>
    <scope>NUCLEOTIDE SEQUENCE</scope>
    <source>
        <strain evidence="4">JCM 31032</strain>
    </source>
</reference>
<dbReference type="SMART" id="SM00028">
    <property type="entry name" value="TPR"/>
    <property type="match status" value="5"/>
</dbReference>
<evidence type="ECO:0000313" key="4">
    <source>
        <dbReference type="EMBL" id="MCD5316954.1"/>
    </source>
</evidence>
<dbReference type="Proteomes" id="UP001138997">
    <property type="component" value="Unassembled WGS sequence"/>
</dbReference>
<dbReference type="Pfam" id="PF13432">
    <property type="entry name" value="TPR_16"/>
    <property type="match status" value="2"/>
</dbReference>
<evidence type="ECO:0000256" key="2">
    <source>
        <dbReference type="ARBA" id="ARBA00022803"/>
    </source>
</evidence>
<keyword evidence="2 3" id="KW-0802">TPR repeat</keyword>
<gene>
    <name evidence="4" type="ORF">LR394_39270</name>
</gene>
<keyword evidence="5" id="KW-1185">Reference proteome</keyword>
<evidence type="ECO:0000256" key="3">
    <source>
        <dbReference type="PROSITE-ProRule" id="PRU00339"/>
    </source>
</evidence>
<dbReference type="InterPro" id="IPR019734">
    <property type="entry name" value="TPR_rpt"/>
</dbReference>
<evidence type="ECO:0000313" key="5">
    <source>
        <dbReference type="Proteomes" id="UP001138997"/>
    </source>
</evidence>
<accession>A0A9X1NNY4</accession>
<dbReference type="PANTHER" id="PTHR44858:SF1">
    <property type="entry name" value="UDP-N-ACETYLGLUCOSAMINE--PEPTIDE N-ACETYLGLUCOSAMINYLTRANSFERASE SPINDLY-RELATED"/>
    <property type="match status" value="1"/>
</dbReference>
<dbReference type="InterPro" id="IPR050498">
    <property type="entry name" value="Ycf3"/>
</dbReference>
<dbReference type="PANTHER" id="PTHR44858">
    <property type="entry name" value="TETRATRICOPEPTIDE REPEAT PROTEIN 6"/>
    <property type="match status" value="1"/>
</dbReference>
<dbReference type="InterPro" id="IPR011990">
    <property type="entry name" value="TPR-like_helical_dom_sf"/>
</dbReference>
<comment type="caution">
    <text evidence="4">The sequence shown here is derived from an EMBL/GenBank/DDBJ whole genome shotgun (WGS) entry which is preliminary data.</text>
</comment>
<dbReference type="RefSeq" id="WP_231449806.1">
    <property type="nucleotide sequence ID" value="NZ_JAJOMB010000037.1"/>
</dbReference>
<feature type="repeat" description="TPR" evidence="3">
    <location>
        <begin position="511"/>
        <end position="544"/>
    </location>
</feature>